<proteinExistence type="predicted"/>
<protein>
    <recommendedName>
        <fullName evidence="4">XRE family transcriptional regulator</fullName>
    </recommendedName>
</protein>
<dbReference type="Gene3D" id="3.30.160.250">
    <property type="match status" value="1"/>
</dbReference>
<dbReference type="EMBL" id="JANFNG010000009">
    <property type="protein sequence ID" value="MCQ4081684.1"/>
    <property type="molecule type" value="Genomic_DNA"/>
</dbReference>
<name>A0ABT1PVL4_9ACTN</name>
<evidence type="ECO:0000313" key="2">
    <source>
        <dbReference type="EMBL" id="MCQ4081684.1"/>
    </source>
</evidence>
<evidence type="ECO:0000256" key="1">
    <source>
        <dbReference type="SAM" id="MobiDB-lite"/>
    </source>
</evidence>
<comment type="caution">
    <text evidence="2">The sequence shown here is derived from an EMBL/GenBank/DDBJ whole genome shotgun (WGS) entry which is preliminary data.</text>
</comment>
<keyword evidence="3" id="KW-1185">Reference proteome</keyword>
<dbReference type="RefSeq" id="WP_255920590.1">
    <property type="nucleotide sequence ID" value="NZ_JANFNG010000009.1"/>
</dbReference>
<gene>
    <name evidence="2" type="ORF">NGB36_13970</name>
</gene>
<feature type="compositionally biased region" description="Low complexity" evidence="1">
    <location>
        <begin position="122"/>
        <end position="132"/>
    </location>
</feature>
<organism evidence="2 3">
    <name type="scientific">Streptomyces humicola</name>
    <dbReference type="NCBI Taxonomy" id="2953240"/>
    <lineage>
        <taxon>Bacteria</taxon>
        <taxon>Bacillati</taxon>
        <taxon>Actinomycetota</taxon>
        <taxon>Actinomycetes</taxon>
        <taxon>Kitasatosporales</taxon>
        <taxon>Streptomycetaceae</taxon>
        <taxon>Streptomyces</taxon>
    </lineage>
</organism>
<accession>A0ABT1PVL4</accession>
<dbReference type="Proteomes" id="UP001057702">
    <property type="component" value="Unassembled WGS sequence"/>
</dbReference>
<feature type="region of interest" description="Disordered" evidence="1">
    <location>
        <begin position="110"/>
        <end position="190"/>
    </location>
</feature>
<reference evidence="2" key="1">
    <citation type="submission" date="2022-06" db="EMBL/GenBank/DDBJ databases">
        <title>Draft genome sequence of Streptomyces sp. RB6PN25 isolated from peat swamp forest in Thailand.</title>
        <authorList>
            <person name="Duangmal K."/>
            <person name="Klaysubun C."/>
        </authorList>
    </citation>
    <scope>NUCLEOTIDE SEQUENCE</scope>
    <source>
        <strain evidence="2">RB6PN25</strain>
    </source>
</reference>
<sequence length="190" mass="19931">MGRWWAVDVAALDIHTQGRTLDEAEDMARDAIAAVLAVPSHTIAVDLVVPEVASLLHGVLEARRRAAEAADAERQALADAARVLFEDMGVTQSDACRLLGASPEQVAQFLPAGGSRPRHRNPLPAAGAPVPATGTSSDTGRSAPRYRRPRPGPGPGPADGASDNGSAVRPKRNRPPSFTRPTWAIADDDA</sequence>
<dbReference type="InterPro" id="IPR035069">
    <property type="entry name" value="TTHA1013/TTHA0281-like"/>
</dbReference>
<evidence type="ECO:0008006" key="4">
    <source>
        <dbReference type="Google" id="ProtNLM"/>
    </source>
</evidence>
<evidence type="ECO:0000313" key="3">
    <source>
        <dbReference type="Proteomes" id="UP001057702"/>
    </source>
</evidence>
<dbReference type="SUPFAM" id="SSF143100">
    <property type="entry name" value="TTHA1013/TTHA0281-like"/>
    <property type="match status" value="1"/>
</dbReference>